<dbReference type="RefSeq" id="WP_193114460.1">
    <property type="nucleotide sequence ID" value="NZ_CP041165.1"/>
</dbReference>
<dbReference type="EMBL" id="CP041165">
    <property type="protein sequence ID" value="QOP41040.1"/>
    <property type="molecule type" value="Genomic_DNA"/>
</dbReference>
<sequence>MLKSLSLILLSTAIFANDTQFFCADPSEYIQKDNTQSSTYKNCKRNGMTYWYTDTGKVKSQVNFIDGKENGIYTSFYDNGAKKLTVKYVDGQKHDIQKIFYDNGVLGSEVNYVMGRREGVMKEWDIEGYLYSEVYYKNNYKVGLKKYYDHQGNVIKTETYKMDRNPVMQKLLKDKREEIMIDLSKYGLVPKDAPKEMRVK</sequence>
<dbReference type="InterPro" id="IPR011652">
    <property type="entry name" value="MORN_2"/>
</dbReference>
<dbReference type="SUPFAM" id="SSF82185">
    <property type="entry name" value="Histone H3 K4-specific methyltransferase SET7/9 N-terminal domain"/>
    <property type="match status" value="1"/>
</dbReference>
<feature type="signal peptide" evidence="1">
    <location>
        <begin position="1"/>
        <end position="16"/>
    </location>
</feature>
<gene>
    <name evidence="2" type="ORF">FJR03_04510</name>
</gene>
<accession>A0A7M1AUF1</accession>
<dbReference type="AlphaFoldDB" id="A0A7M1AUF1"/>
<feature type="chain" id="PRO_5032305038" evidence="1">
    <location>
        <begin position="17"/>
        <end position="200"/>
    </location>
</feature>
<keyword evidence="1" id="KW-0732">Signal</keyword>
<organism evidence="2 3">
    <name type="scientific">Sulfurimonas marina</name>
    <dbReference type="NCBI Taxonomy" id="2590551"/>
    <lineage>
        <taxon>Bacteria</taxon>
        <taxon>Pseudomonadati</taxon>
        <taxon>Campylobacterota</taxon>
        <taxon>Epsilonproteobacteria</taxon>
        <taxon>Campylobacterales</taxon>
        <taxon>Sulfurimonadaceae</taxon>
        <taxon>Sulfurimonas</taxon>
    </lineage>
</organism>
<dbReference type="KEGG" id="smax:FJR03_04510"/>
<dbReference type="Proteomes" id="UP000593910">
    <property type="component" value="Chromosome"/>
</dbReference>
<keyword evidence="3" id="KW-1185">Reference proteome</keyword>
<proteinExistence type="predicted"/>
<evidence type="ECO:0000313" key="3">
    <source>
        <dbReference type="Proteomes" id="UP000593910"/>
    </source>
</evidence>
<protein>
    <submittedName>
        <fullName evidence="2">Toxin-antitoxin system YwqK family antitoxin</fullName>
    </submittedName>
</protein>
<evidence type="ECO:0000313" key="2">
    <source>
        <dbReference type="EMBL" id="QOP41040.1"/>
    </source>
</evidence>
<reference evidence="2 3" key="1">
    <citation type="submission" date="2019-06" db="EMBL/GenBank/DDBJ databases">
        <title>Sulfurimonas gotlandica sp. nov., a chemoautotrophic and psychrotolerant epsilonproteobacterium isolated from a pelagic redoxcline, and an emended description of the genus Sulfurimonas.</title>
        <authorList>
            <person name="Wang S."/>
            <person name="Jiang L."/>
            <person name="Shao Z."/>
        </authorList>
    </citation>
    <scope>NUCLEOTIDE SEQUENCE [LARGE SCALE GENOMIC DNA]</scope>
    <source>
        <strain evidence="2 3">B2</strain>
    </source>
</reference>
<dbReference type="Gene3D" id="2.20.110.10">
    <property type="entry name" value="Histone H3 K4-specific methyltransferase SET7/9 N-terminal domain"/>
    <property type="match status" value="2"/>
</dbReference>
<evidence type="ECO:0000256" key="1">
    <source>
        <dbReference type="SAM" id="SignalP"/>
    </source>
</evidence>
<dbReference type="Pfam" id="PF07661">
    <property type="entry name" value="MORN_2"/>
    <property type="match status" value="2"/>
</dbReference>
<name>A0A7M1AUF1_9BACT</name>